<dbReference type="GO" id="GO:0022857">
    <property type="term" value="F:transmembrane transporter activity"/>
    <property type="evidence" value="ECO:0007669"/>
    <property type="project" value="InterPro"/>
</dbReference>
<evidence type="ECO:0000313" key="9">
    <source>
        <dbReference type="Proteomes" id="UP000000322"/>
    </source>
</evidence>
<feature type="transmembrane region" description="Helical" evidence="6">
    <location>
        <begin position="197"/>
        <end position="215"/>
    </location>
</feature>
<evidence type="ECO:0000313" key="8">
    <source>
        <dbReference type="EMBL" id="ACZ20240.1"/>
    </source>
</evidence>
<sequence>MSLTSDPSTSPQSRDGLDVGPATPDVQPARPRLGRIAPVFLVAHFGWMLPVAAGGTLIQALMEQIDADAKVALYAVLSVVGAVAGMLANIVFGALSDRTRTRWGSRNPWILVGGLVAAAAVMTMSVAPSFALLVVLWGVFQVSLNAFLGPLIAILADRVAPESLGKASSVVGVGQLLAQSLGGVVAASFLAVPRDGLKVVPLTLVVAALVVFFFARDTDNRGVPRPALNARELLATFRVPRDADFLWALAGRFLLLLSFMLVVLYQLFVLTDYVGLTTEQAAPVIATGGLIMAASSGLSTLVSGPLSDWLGRRKALVMGASFVLAFATVPLAVSPTVTSFYLFLAVGGFAYGIYVAVDQALMAEVLPDQENRAKDLGILNVANTGPQILAPVIAGVIVSLAGYRGIFVTAIVVAIVSALCIKPIRRVR</sequence>
<organism evidence="8 9">
    <name type="scientific">Sanguibacter keddieii (strain ATCC 51767 / DSM 10542 / NCFB 3025 / ST-74)</name>
    <dbReference type="NCBI Taxonomy" id="446469"/>
    <lineage>
        <taxon>Bacteria</taxon>
        <taxon>Bacillati</taxon>
        <taxon>Actinomycetota</taxon>
        <taxon>Actinomycetes</taxon>
        <taxon>Micrococcales</taxon>
        <taxon>Sanguibacteraceae</taxon>
        <taxon>Sanguibacter</taxon>
    </lineage>
</organism>
<feature type="transmembrane region" description="Helical" evidence="6">
    <location>
        <begin position="406"/>
        <end position="424"/>
    </location>
</feature>
<dbReference type="PANTHER" id="PTHR23528:SF1">
    <property type="entry name" value="MAJOR FACILITATOR SUPERFAMILY (MFS) PROFILE DOMAIN-CONTAINING PROTEIN"/>
    <property type="match status" value="1"/>
</dbReference>
<evidence type="ECO:0000256" key="5">
    <source>
        <dbReference type="SAM" id="MobiDB-lite"/>
    </source>
</evidence>
<dbReference type="InterPro" id="IPR036259">
    <property type="entry name" value="MFS_trans_sf"/>
</dbReference>
<proteinExistence type="predicted"/>
<feature type="transmembrane region" description="Helical" evidence="6">
    <location>
        <begin position="130"/>
        <end position="155"/>
    </location>
</feature>
<dbReference type="OrthoDB" id="7584869at2"/>
<dbReference type="STRING" id="446469.Sked_02710"/>
<feature type="compositionally biased region" description="Polar residues" evidence="5">
    <location>
        <begin position="1"/>
        <end position="13"/>
    </location>
</feature>
<evidence type="ECO:0000259" key="7">
    <source>
        <dbReference type="PROSITE" id="PS50850"/>
    </source>
</evidence>
<name>D1BJI4_SANKS</name>
<evidence type="ECO:0000256" key="3">
    <source>
        <dbReference type="ARBA" id="ARBA00022989"/>
    </source>
</evidence>
<reference evidence="8 9" key="1">
    <citation type="journal article" date="2009" name="Stand. Genomic Sci.">
        <title>Complete genome sequence of Sanguibacter keddieii type strain (ST-74).</title>
        <authorList>
            <person name="Ivanova N."/>
            <person name="Sikorski J."/>
            <person name="Sims D."/>
            <person name="Brettin T."/>
            <person name="Detter J.C."/>
            <person name="Han C."/>
            <person name="Lapidus A."/>
            <person name="Copeland A."/>
            <person name="Glavina Del Rio T."/>
            <person name="Nolan M."/>
            <person name="Chen F."/>
            <person name="Lucas S."/>
            <person name="Tice H."/>
            <person name="Cheng J.F."/>
            <person name="Bruce D."/>
            <person name="Goodwin L."/>
            <person name="Pitluck S."/>
            <person name="Pati A."/>
            <person name="Mavromatis K."/>
            <person name="Chen A."/>
            <person name="Palaniappan K."/>
            <person name="D'haeseleer P."/>
            <person name="Chain P."/>
            <person name="Bristow J."/>
            <person name="Eisen J.A."/>
            <person name="Markowitz V."/>
            <person name="Hugenholtz P."/>
            <person name="Goker M."/>
            <person name="Pukall R."/>
            <person name="Klenk H.P."/>
            <person name="Kyrpides N.C."/>
        </authorList>
    </citation>
    <scope>NUCLEOTIDE SEQUENCE [LARGE SCALE GENOMIC DNA]</scope>
    <source>
        <strain evidence="9">ATCC 51767 / DSM 10542 / NCFB 3025 / ST-74</strain>
    </source>
</reference>
<accession>D1BJI4</accession>
<dbReference type="PANTHER" id="PTHR23528">
    <property type="match status" value="1"/>
</dbReference>
<feature type="transmembrane region" description="Helical" evidence="6">
    <location>
        <begin position="167"/>
        <end position="191"/>
    </location>
</feature>
<feature type="domain" description="Major facilitator superfamily (MFS) profile" evidence="7">
    <location>
        <begin position="244"/>
        <end position="428"/>
    </location>
</feature>
<dbReference type="InterPro" id="IPR005829">
    <property type="entry name" value="Sugar_transporter_CS"/>
</dbReference>
<feature type="transmembrane region" description="Helical" evidence="6">
    <location>
        <begin position="107"/>
        <end position="124"/>
    </location>
</feature>
<keyword evidence="2 6" id="KW-0812">Transmembrane</keyword>
<protein>
    <submittedName>
        <fullName evidence="8">Major Facilitator Superfamily transporter</fullName>
    </submittedName>
</protein>
<evidence type="ECO:0000256" key="4">
    <source>
        <dbReference type="ARBA" id="ARBA00023136"/>
    </source>
</evidence>
<dbReference type="GO" id="GO:0005886">
    <property type="term" value="C:plasma membrane"/>
    <property type="evidence" value="ECO:0007669"/>
    <property type="project" value="UniProtKB-SubCell"/>
</dbReference>
<dbReference type="eggNOG" id="COG2211">
    <property type="taxonomic scope" value="Bacteria"/>
</dbReference>
<dbReference type="SUPFAM" id="SSF103473">
    <property type="entry name" value="MFS general substrate transporter"/>
    <property type="match status" value="1"/>
</dbReference>
<dbReference type="HOGENOM" id="CLU_040011_1_1_11"/>
<feature type="transmembrane region" description="Helical" evidence="6">
    <location>
        <begin position="378"/>
        <end position="400"/>
    </location>
</feature>
<dbReference type="EMBL" id="CP001819">
    <property type="protein sequence ID" value="ACZ20240.1"/>
    <property type="molecule type" value="Genomic_DNA"/>
</dbReference>
<evidence type="ECO:0000256" key="6">
    <source>
        <dbReference type="SAM" id="Phobius"/>
    </source>
</evidence>
<feature type="transmembrane region" description="Helical" evidence="6">
    <location>
        <begin position="73"/>
        <end position="95"/>
    </location>
</feature>
<dbReference type="KEGG" id="ske:Sked_02710"/>
<evidence type="ECO:0000256" key="2">
    <source>
        <dbReference type="ARBA" id="ARBA00022692"/>
    </source>
</evidence>
<feature type="region of interest" description="Disordered" evidence="5">
    <location>
        <begin position="1"/>
        <end position="30"/>
    </location>
</feature>
<dbReference type="InterPro" id="IPR011701">
    <property type="entry name" value="MFS"/>
</dbReference>
<dbReference type="PROSITE" id="PS00216">
    <property type="entry name" value="SUGAR_TRANSPORT_1"/>
    <property type="match status" value="1"/>
</dbReference>
<dbReference type="PROSITE" id="PS50850">
    <property type="entry name" value="MFS"/>
    <property type="match status" value="1"/>
</dbReference>
<comment type="subcellular location">
    <subcellularLocation>
        <location evidence="1">Cell membrane</location>
        <topology evidence="1">Multi-pass membrane protein</topology>
    </subcellularLocation>
</comment>
<dbReference type="Pfam" id="PF07690">
    <property type="entry name" value="MFS_1"/>
    <property type="match status" value="1"/>
</dbReference>
<dbReference type="Proteomes" id="UP000000322">
    <property type="component" value="Chromosome"/>
</dbReference>
<dbReference type="AlphaFoldDB" id="D1BJI4"/>
<evidence type="ECO:0000256" key="1">
    <source>
        <dbReference type="ARBA" id="ARBA00004651"/>
    </source>
</evidence>
<keyword evidence="9" id="KW-1185">Reference proteome</keyword>
<dbReference type="RefSeq" id="WP_012865309.1">
    <property type="nucleotide sequence ID" value="NC_013521.1"/>
</dbReference>
<feature type="transmembrane region" description="Helical" evidence="6">
    <location>
        <begin position="280"/>
        <end position="303"/>
    </location>
</feature>
<feature type="transmembrane region" description="Helical" evidence="6">
    <location>
        <begin position="315"/>
        <end position="333"/>
    </location>
</feature>
<dbReference type="InterPro" id="IPR020846">
    <property type="entry name" value="MFS_dom"/>
</dbReference>
<feature type="transmembrane region" description="Helical" evidence="6">
    <location>
        <begin position="339"/>
        <end position="357"/>
    </location>
</feature>
<gene>
    <name evidence="8" type="ordered locus">Sked_02710</name>
</gene>
<keyword evidence="4 6" id="KW-0472">Membrane</keyword>
<dbReference type="Gene3D" id="1.20.1250.20">
    <property type="entry name" value="MFS general substrate transporter like domains"/>
    <property type="match status" value="2"/>
</dbReference>
<keyword evidence="3 6" id="KW-1133">Transmembrane helix</keyword>
<feature type="transmembrane region" description="Helical" evidence="6">
    <location>
        <begin position="39"/>
        <end position="61"/>
    </location>
</feature>
<feature type="transmembrane region" description="Helical" evidence="6">
    <location>
        <begin position="245"/>
        <end position="268"/>
    </location>
</feature>